<organism evidence="2 3">
    <name type="scientific">Podospora pseudoanserina</name>
    <dbReference type="NCBI Taxonomy" id="2609844"/>
    <lineage>
        <taxon>Eukaryota</taxon>
        <taxon>Fungi</taxon>
        <taxon>Dikarya</taxon>
        <taxon>Ascomycota</taxon>
        <taxon>Pezizomycotina</taxon>
        <taxon>Sordariomycetes</taxon>
        <taxon>Sordariomycetidae</taxon>
        <taxon>Sordariales</taxon>
        <taxon>Podosporaceae</taxon>
        <taxon>Podospora</taxon>
    </lineage>
</organism>
<dbReference type="Proteomes" id="UP001323617">
    <property type="component" value="Unassembled WGS sequence"/>
</dbReference>
<gene>
    <name evidence="2" type="ORF">QC764_302555</name>
</gene>
<dbReference type="EMBL" id="JAFFHC010000003">
    <property type="protein sequence ID" value="KAK4677855.1"/>
    <property type="molecule type" value="Genomic_DNA"/>
</dbReference>
<feature type="region of interest" description="Disordered" evidence="1">
    <location>
        <begin position="247"/>
        <end position="335"/>
    </location>
</feature>
<dbReference type="SUPFAM" id="SSF49785">
    <property type="entry name" value="Galactose-binding domain-like"/>
    <property type="match status" value="1"/>
</dbReference>
<dbReference type="Gene3D" id="2.60.120.260">
    <property type="entry name" value="Galactose-binding domain-like"/>
    <property type="match status" value="1"/>
</dbReference>
<sequence>MGGGWSIHLENSIALPESDFQPSACDRGLDPHVPDPRDHANVNKKTARARALHLDPQSYCHSFFFCFPVTVIHLPTSTMRSSFLLAGNLWVILGAATSAKLEQRDNVEECVQDGLLNCFSSSLVQASQFCTNSIVTATTFTEVVTVTPTVTVTNAVTETATITEPVTEPTTIAQSLPLKARRWKRGCSNRPPLNCLRSFASSVEPLQFTSACGCIGITSTTELATVTADVTSTIFETPTVTEYVTVSPTPVEEESTQQPTTEPTTTEPAPTTPIEESTLEPTATPTPEVTTTTTAEESTLEPTTTTAPEPTASTVSVPESTTSAAPPPLITNGDFSSNSLEGWSITNRVGTGASVGVISQGAGNYVMEIQSSYFVSATIAGLSVSQTINCEPGADYRLTFRISVISSYTNGNPWSVILGGRSITSGAGFSLAWTQIGYTFVCSATQGGNDLTFRIQSNNNRAARMLVDDVVVTKL</sequence>
<dbReference type="InterPro" id="IPR008979">
    <property type="entry name" value="Galactose-bd-like_sf"/>
</dbReference>
<name>A0ABR0IBR7_9PEZI</name>
<comment type="caution">
    <text evidence="2">The sequence shown here is derived from an EMBL/GenBank/DDBJ whole genome shotgun (WGS) entry which is preliminary data.</text>
</comment>
<dbReference type="RefSeq" id="XP_062801325.1">
    <property type="nucleotide sequence ID" value="XM_062945369.1"/>
</dbReference>
<accession>A0ABR0IBR7</accession>
<keyword evidence="3" id="KW-1185">Reference proteome</keyword>
<evidence type="ECO:0008006" key="4">
    <source>
        <dbReference type="Google" id="ProtNLM"/>
    </source>
</evidence>
<evidence type="ECO:0000256" key="1">
    <source>
        <dbReference type="SAM" id="MobiDB-lite"/>
    </source>
</evidence>
<dbReference type="GeneID" id="87966234"/>
<feature type="compositionally biased region" description="Low complexity" evidence="1">
    <location>
        <begin position="256"/>
        <end position="316"/>
    </location>
</feature>
<reference evidence="2 3" key="1">
    <citation type="journal article" date="2023" name="bioRxiv">
        <title>High-quality genome assemblies of four members of thePodospora anserinaspecies complex.</title>
        <authorList>
            <person name="Ament-Velasquez S.L."/>
            <person name="Vogan A.A."/>
            <person name="Wallerman O."/>
            <person name="Hartmann F."/>
            <person name="Gautier V."/>
            <person name="Silar P."/>
            <person name="Giraud T."/>
            <person name="Johannesson H."/>
        </authorList>
    </citation>
    <scope>NUCLEOTIDE SEQUENCE [LARGE SCALE GENOMIC DNA]</scope>
    <source>
        <strain evidence="2 3">CBS 124.78</strain>
    </source>
</reference>
<proteinExistence type="predicted"/>
<protein>
    <recommendedName>
        <fullName evidence="4">CBM-cenC domain-containing protein</fullName>
    </recommendedName>
</protein>
<evidence type="ECO:0000313" key="2">
    <source>
        <dbReference type="EMBL" id="KAK4677855.1"/>
    </source>
</evidence>
<evidence type="ECO:0000313" key="3">
    <source>
        <dbReference type="Proteomes" id="UP001323617"/>
    </source>
</evidence>